<reference evidence="1" key="1">
    <citation type="submission" date="2021-08" db="EMBL/GenBank/DDBJ databases">
        <title>Novel anaerobic bacterium isolated from sea squirt in East Sea, Republic of Korea.</title>
        <authorList>
            <person name="Nguyen T.H."/>
            <person name="Li Z."/>
            <person name="Lee Y.-J."/>
            <person name="Ko J."/>
            <person name="Kim S.-G."/>
        </authorList>
    </citation>
    <scope>NUCLEOTIDE SEQUENCE</scope>
    <source>
        <strain evidence="1">KCTC 25031</strain>
    </source>
</reference>
<dbReference type="EMBL" id="CP081303">
    <property type="protein sequence ID" value="QZE14952.1"/>
    <property type="molecule type" value="Genomic_DNA"/>
</dbReference>
<dbReference type="Proteomes" id="UP000826212">
    <property type="component" value="Chromosome"/>
</dbReference>
<gene>
    <name evidence="1" type="ORF">K4L44_03750</name>
</gene>
<evidence type="ECO:0000313" key="2">
    <source>
        <dbReference type="Proteomes" id="UP000826212"/>
    </source>
</evidence>
<protein>
    <submittedName>
        <fullName evidence="1">DUF3732 domain-containing protein</fullName>
    </submittedName>
</protein>
<sequence>MKFHIKKIILWFKNDSKPRELVFKPNKVNVITGGSGTGKTSLLSILDYCMLSTKANITEEIINENVLWYGLDFKINDKDFVIIRKHPINNIGSKEIYFSSDGTIPNTPEQNNDIKSVKTALEQEFGIDENLKIPFGGKYITGGSKISYRYFLLFNTLSEDTIAHTNTFFDYHLYERDKYIEALARIFYLAIGVDDVENVLAKERIDKLERELLKIEKKKKAIDKEEKLFGEKIIELVGKAQEYDLIERKLFTIEEGEKRLSNLINDFKTANYSSNMQMVDDLNKNKRSLFRKLRNLERFDSEYIDYKKNLRNNYDSLRPIEYLQENFNELIPTIELKTFLSTLEASLRNIKTEVSKRKTLSTNVKSEISVIRKKVQNIDAELSKLPTTTKDYKDEAQKFIFIGELKSQLDFYKDKWNIDDEISDTSNISVEIDELKKIISNTNDKRRIIINELESKIQRYFDLSESMGVYQNYKVFFDTKEKNLKVRKPKEQLAQQTIGSKSNYMFLHLFMFLGLHEHFIDIEQSYIPQFLVLDQPSQPYYEGIKENEELTKDDDKGKLQDAFSLINSFINIINKEYETDFQIILLEHAPQKYWTEKKLENFHLVEKFRDGNALIPPSAMIEPDESA</sequence>
<keyword evidence="2" id="KW-1185">Reference proteome</keyword>
<proteinExistence type="predicted"/>
<name>A0AC61NQ04_9BACT</name>
<accession>A0AC61NQ04</accession>
<organism evidence="1 2">
    <name type="scientific">Halosquirtibacter laminarini</name>
    <dbReference type="NCBI Taxonomy" id="3374600"/>
    <lineage>
        <taxon>Bacteria</taxon>
        <taxon>Pseudomonadati</taxon>
        <taxon>Bacteroidota</taxon>
        <taxon>Bacteroidia</taxon>
        <taxon>Marinilabiliales</taxon>
        <taxon>Prolixibacteraceae</taxon>
        <taxon>Halosquirtibacter</taxon>
    </lineage>
</organism>
<evidence type="ECO:0000313" key="1">
    <source>
        <dbReference type="EMBL" id="QZE14952.1"/>
    </source>
</evidence>